<dbReference type="AlphaFoldDB" id="A0A8H3VQ09"/>
<dbReference type="Pfam" id="PF00651">
    <property type="entry name" value="BTB"/>
    <property type="match status" value="1"/>
</dbReference>
<dbReference type="Proteomes" id="UP000490939">
    <property type="component" value="Unassembled WGS sequence"/>
</dbReference>
<name>A0A8H3VQ09_VENIN</name>
<proteinExistence type="predicted"/>
<feature type="domain" description="BTB" evidence="1">
    <location>
        <begin position="48"/>
        <end position="105"/>
    </location>
</feature>
<organism evidence="2 3">
    <name type="scientific">Venturia inaequalis</name>
    <name type="common">Apple scab fungus</name>
    <dbReference type="NCBI Taxonomy" id="5025"/>
    <lineage>
        <taxon>Eukaryota</taxon>
        <taxon>Fungi</taxon>
        <taxon>Dikarya</taxon>
        <taxon>Ascomycota</taxon>
        <taxon>Pezizomycotina</taxon>
        <taxon>Dothideomycetes</taxon>
        <taxon>Pleosporomycetidae</taxon>
        <taxon>Venturiales</taxon>
        <taxon>Venturiaceae</taxon>
        <taxon>Venturia</taxon>
    </lineage>
</organism>
<keyword evidence="3" id="KW-1185">Reference proteome</keyword>
<dbReference type="PROSITE" id="PS50097">
    <property type="entry name" value="BTB"/>
    <property type="match status" value="1"/>
</dbReference>
<dbReference type="CDD" id="cd18186">
    <property type="entry name" value="BTB_POZ_ZBTB_KLHL-like"/>
    <property type="match status" value="1"/>
</dbReference>
<evidence type="ECO:0000313" key="3">
    <source>
        <dbReference type="Proteomes" id="UP000490939"/>
    </source>
</evidence>
<reference evidence="2 3" key="1">
    <citation type="submission" date="2019-07" db="EMBL/GenBank/DDBJ databases">
        <title>Venturia inaequalis Genome Resource.</title>
        <authorList>
            <person name="Lichtner F.J."/>
        </authorList>
    </citation>
    <scope>NUCLEOTIDE SEQUENCE [LARGE SCALE GENOMIC DNA]</scope>
    <source>
        <strain evidence="2 3">DMI_063113</strain>
    </source>
</reference>
<protein>
    <recommendedName>
        <fullName evidence="1">BTB domain-containing protein</fullName>
    </recommendedName>
</protein>
<dbReference type="InterPro" id="IPR011333">
    <property type="entry name" value="SKP1/BTB/POZ_sf"/>
</dbReference>
<dbReference type="Gene3D" id="3.30.710.10">
    <property type="entry name" value="Potassium Channel Kv1.1, Chain A"/>
    <property type="match status" value="1"/>
</dbReference>
<gene>
    <name evidence="2" type="ORF">EG327_005861</name>
</gene>
<dbReference type="SUPFAM" id="SSF54695">
    <property type="entry name" value="POZ domain"/>
    <property type="match status" value="1"/>
</dbReference>
<dbReference type="InterPro" id="IPR000210">
    <property type="entry name" value="BTB/POZ_dom"/>
</dbReference>
<dbReference type="EMBL" id="WNWR01000034">
    <property type="protein sequence ID" value="KAE9993254.1"/>
    <property type="molecule type" value="Genomic_DNA"/>
</dbReference>
<evidence type="ECO:0000259" key="1">
    <source>
        <dbReference type="PROSITE" id="PS50097"/>
    </source>
</evidence>
<dbReference type="PANTHER" id="PTHR47843:SF5">
    <property type="entry name" value="BTB_POZ DOMAIN PROTEIN"/>
    <property type="match status" value="1"/>
</dbReference>
<sequence length="269" mass="30817">MPYDEPRDSSLMQWAEGFTTGLKAQVTHIRSKYIADHIFRYLDDQKLTDLTVIYNGQKHEHHKIILCSQSGFFAKALNNFKEAATNIVELHHDNPEVLDAMFSYLGSCGYQYQARLLEATENWEDNVRNLVHEELYFHAEVYAAADFYDIPALKKLAAKQFRRAVDPIRDPLPIKLIVYINETTPENDRGLRDITVEWYLCRMPRVIFMEGDSIGKATVQVPAFASDVLTLIESKAIVCAYCMDLSTDGWGSRCSCPKRVVPDVIDWAQ</sequence>
<evidence type="ECO:0000313" key="2">
    <source>
        <dbReference type="EMBL" id="KAE9993254.1"/>
    </source>
</evidence>
<accession>A0A8H3VQ09</accession>
<dbReference type="PANTHER" id="PTHR47843">
    <property type="entry name" value="BTB DOMAIN-CONTAINING PROTEIN-RELATED"/>
    <property type="match status" value="1"/>
</dbReference>
<comment type="caution">
    <text evidence="2">The sequence shown here is derived from an EMBL/GenBank/DDBJ whole genome shotgun (WGS) entry which is preliminary data.</text>
</comment>